<keyword evidence="5" id="KW-0677">Repeat</keyword>
<comment type="similarity">
    <text evidence="12">Belongs to the protein kinase superfamily.</text>
</comment>
<dbReference type="GO" id="GO:0004674">
    <property type="term" value="F:protein serine/threonine kinase activity"/>
    <property type="evidence" value="ECO:0007669"/>
    <property type="project" value="UniProtKB-KW"/>
</dbReference>
<dbReference type="Gene3D" id="3.30.200.20">
    <property type="entry name" value="Phosphorylase Kinase, domain 1"/>
    <property type="match status" value="1"/>
</dbReference>
<keyword evidence="9 13" id="KW-0472">Membrane</keyword>
<dbReference type="InterPro" id="IPR011009">
    <property type="entry name" value="Kinase-like_dom_sf"/>
</dbReference>
<evidence type="ECO:0000259" key="14">
    <source>
        <dbReference type="PROSITE" id="PS50011"/>
    </source>
</evidence>
<keyword evidence="16" id="KW-1185">Reference proteome</keyword>
<evidence type="ECO:0000256" key="6">
    <source>
        <dbReference type="ARBA" id="ARBA00022741"/>
    </source>
</evidence>
<evidence type="ECO:0000256" key="5">
    <source>
        <dbReference type="ARBA" id="ARBA00022737"/>
    </source>
</evidence>
<dbReference type="FunFam" id="3.30.200.20:FF:000328">
    <property type="entry name" value="Leucine-rich repeat protein kinase family protein"/>
    <property type="match status" value="1"/>
</dbReference>
<dbReference type="SMART" id="SM00220">
    <property type="entry name" value="S_TKc"/>
    <property type="match status" value="1"/>
</dbReference>
<accession>A0AAW1WZ66</accession>
<evidence type="ECO:0000256" key="10">
    <source>
        <dbReference type="ARBA" id="ARBA00023180"/>
    </source>
</evidence>
<dbReference type="GO" id="GO:0016020">
    <property type="term" value="C:membrane"/>
    <property type="evidence" value="ECO:0007669"/>
    <property type="project" value="UniProtKB-SubCell"/>
</dbReference>
<evidence type="ECO:0000256" key="1">
    <source>
        <dbReference type="ARBA" id="ARBA00004370"/>
    </source>
</evidence>
<evidence type="ECO:0000256" key="9">
    <source>
        <dbReference type="ARBA" id="ARBA00023136"/>
    </source>
</evidence>
<dbReference type="PROSITE" id="PS00107">
    <property type="entry name" value="PROTEIN_KINASE_ATP"/>
    <property type="match status" value="1"/>
</dbReference>
<keyword evidence="2 12" id="KW-0723">Serine/threonine-protein kinase</keyword>
<dbReference type="AlphaFoldDB" id="A0AAW1WZ66"/>
<dbReference type="InterPro" id="IPR000719">
    <property type="entry name" value="Prot_kinase_dom"/>
</dbReference>
<dbReference type="PANTHER" id="PTHR45974">
    <property type="entry name" value="RECEPTOR-LIKE PROTEIN 55"/>
    <property type="match status" value="1"/>
</dbReference>
<evidence type="ECO:0000313" key="16">
    <source>
        <dbReference type="Proteomes" id="UP001457282"/>
    </source>
</evidence>
<comment type="caution">
    <text evidence="15">The sequence shown here is derived from an EMBL/GenBank/DDBJ whole genome shotgun (WGS) entry which is preliminary data.</text>
</comment>
<evidence type="ECO:0000256" key="11">
    <source>
        <dbReference type="PROSITE-ProRule" id="PRU10141"/>
    </source>
</evidence>
<sequence>MAWALLVSRESNSSNRDLSNNSFDVSDVPQWFSTLESLNTLVMDKTQLRGETCCSVQPSQLTDCVRGGEFNGTLILVQNPFCDKIGASQNRFNRTEVSSIASQLGTHIYQPPEYFEPFYFMGGNYQHFAEPNKSSNVGIIVGAAAGGSVLVLILLLVGVYAIRQKRRAKRATDQNYPLARLSCKWDVKKSSGRIPQLKGARSFSFKELMKYSNNFSEGNDVGSGSYGKVYRGTLPTGQLIAIKRAHKDSIQGGDEFKTEIELLSRVHHKNLVSLVGFCFDRGEQMLVYEYVANGTLRDSLSGKSGIRLDWKRRLKIALGAARGLAYLHELCNPPIIHRDIKSTNVLLDNSLTAKVSDLVSPSLWMRVDGIMSPLKLKGHWDTLILNIT</sequence>
<dbReference type="PROSITE" id="PS00108">
    <property type="entry name" value="PROTEIN_KINASE_ST"/>
    <property type="match status" value="1"/>
</dbReference>
<organism evidence="15 16">
    <name type="scientific">Rubus argutus</name>
    <name type="common">Southern blackberry</name>
    <dbReference type="NCBI Taxonomy" id="59490"/>
    <lineage>
        <taxon>Eukaryota</taxon>
        <taxon>Viridiplantae</taxon>
        <taxon>Streptophyta</taxon>
        <taxon>Embryophyta</taxon>
        <taxon>Tracheophyta</taxon>
        <taxon>Spermatophyta</taxon>
        <taxon>Magnoliopsida</taxon>
        <taxon>eudicotyledons</taxon>
        <taxon>Gunneridae</taxon>
        <taxon>Pentapetalae</taxon>
        <taxon>rosids</taxon>
        <taxon>fabids</taxon>
        <taxon>Rosales</taxon>
        <taxon>Rosaceae</taxon>
        <taxon>Rosoideae</taxon>
        <taxon>Rosoideae incertae sedis</taxon>
        <taxon>Rubus</taxon>
    </lineage>
</organism>
<keyword evidence="8 11" id="KW-0067">ATP-binding</keyword>
<keyword evidence="6 11" id="KW-0547">Nucleotide-binding</keyword>
<protein>
    <recommendedName>
        <fullName evidence="14">Protein kinase domain-containing protein</fullName>
    </recommendedName>
</protein>
<evidence type="ECO:0000256" key="4">
    <source>
        <dbReference type="ARBA" id="ARBA00022729"/>
    </source>
</evidence>
<dbReference type="InterPro" id="IPR017441">
    <property type="entry name" value="Protein_kinase_ATP_BS"/>
</dbReference>
<evidence type="ECO:0000256" key="2">
    <source>
        <dbReference type="ARBA" id="ARBA00022527"/>
    </source>
</evidence>
<gene>
    <name evidence="15" type="ORF">M0R45_025759</name>
</gene>
<comment type="subcellular location">
    <subcellularLocation>
        <location evidence="1">Membrane</location>
    </subcellularLocation>
</comment>
<dbReference type="GO" id="GO:0005524">
    <property type="term" value="F:ATP binding"/>
    <property type="evidence" value="ECO:0007669"/>
    <property type="project" value="UniProtKB-UniRule"/>
</dbReference>
<keyword evidence="13" id="KW-0812">Transmembrane</keyword>
<feature type="domain" description="Protein kinase" evidence="14">
    <location>
        <begin position="215"/>
        <end position="388"/>
    </location>
</feature>
<dbReference type="Proteomes" id="UP001457282">
    <property type="component" value="Unassembled WGS sequence"/>
</dbReference>
<evidence type="ECO:0000256" key="12">
    <source>
        <dbReference type="RuleBase" id="RU000304"/>
    </source>
</evidence>
<dbReference type="Gene3D" id="1.10.510.10">
    <property type="entry name" value="Transferase(Phosphotransferase) domain 1"/>
    <property type="match status" value="1"/>
</dbReference>
<dbReference type="PROSITE" id="PS50011">
    <property type="entry name" value="PROTEIN_KINASE_DOM"/>
    <property type="match status" value="1"/>
</dbReference>
<dbReference type="Pfam" id="PF07714">
    <property type="entry name" value="PK_Tyr_Ser-Thr"/>
    <property type="match status" value="1"/>
</dbReference>
<evidence type="ECO:0000256" key="7">
    <source>
        <dbReference type="ARBA" id="ARBA00022777"/>
    </source>
</evidence>
<dbReference type="EMBL" id="JBEDUW010000005">
    <property type="protein sequence ID" value="KAK9928635.1"/>
    <property type="molecule type" value="Genomic_DNA"/>
</dbReference>
<feature type="transmembrane region" description="Helical" evidence="13">
    <location>
        <begin position="137"/>
        <end position="162"/>
    </location>
</feature>
<keyword evidence="13" id="KW-1133">Transmembrane helix</keyword>
<evidence type="ECO:0000256" key="8">
    <source>
        <dbReference type="ARBA" id="ARBA00022840"/>
    </source>
</evidence>
<dbReference type="InterPro" id="IPR008271">
    <property type="entry name" value="Ser/Thr_kinase_AS"/>
</dbReference>
<evidence type="ECO:0000256" key="13">
    <source>
        <dbReference type="SAM" id="Phobius"/>
    </source>
</evidence>
<evidence type="ECO:0000256" key="3">
    <source>
        <dbReference type="ARBA" id="ARBA00022679"/>
    </source>
</evidence>
<keyword evidence="3" id="KW-0808">Transferase</keyword>
<reference evidence="15 16" key="1">
    <citation type="journal article" date="2023" name="G3 (Bethesda)">
        <title>A chromosome-length genome assembly and annotation of blackberry (Rubus argutus, cv. 'Hillquist').</title>
        <authorList>
            <person name="Bruna T."/>
            <person name="Aryal R."/>
            <person name="Dudchenko O."/>
            <person name="Sargent D.J."/>
            <person name="Mead D."/>
            <person name="Buti M."/>
            <person name="Cavallini A."/>
            <person name="Hytonen T."/>
            <person name="Andres J."/>
            <person name="Pham M."/>
            <person name="Weisz D."/>
            <person name="Mascagni F."/>
            <person name="Usai G."/>
            <person name="Natali L."/>
            <person name="Bassil N."/>
            <person name="Fernandez G.E."/>
            <person name="Lomsadze A."/>
            <person name="Armour M."/>
            <person name="Olukolu B."/>
            <person name="Poorten T."/>
            <person name="Britton C."/>
            <person name="Davik J."/>
            <person name="Ashrafi H."/>
            <person name="Aiden E.L."/>
            <person name="Borodovsky M."/>
            <person name="Worthington M."/>
        </authorList>
    </citation>
    <scope>NUCLEOTIDE SEQUENCE [LARGE SCALE GENOMIC DNA]</scope>
    <source>
        <strain evidence="15">PI 553951</strain>
    </source>
</reference>
<evidence type="ECO:0000313" key="15">
    <source>
        <dbReference type="EMBL" id="KAK9928635.1"/>
    </source>
</evidence>
<dbReference type="SUPFAM" id="SSF56112">
    <property type="entry name" value="Protein kinase-like (PK-like)"/>
    <property type="match status" value="1"/>
</dbReference>
<dbReference type="InterPro" id="IPR001245">
    <property type="entry name" value="Ser-Thr/Tyr_kinase_cat_dom"/>
</dbReference>
<keyword evidence="4" id="KW-0732">Signal</keyword>
<keyword evidence="7" id="KW-0418">Kinase</keyword>
<keyword evidence="10" id="KW-0325">Glycoprotein</keyword>
<dbReference type="PANTHER" id="PTHR45974:SF266">
    <property type="entry name" value="LEUCINE-RICH REPEAT RECEPTOR PROTEIN KINASE HPCA1"/>
    <property type="match status" value="1"/>
</dbReference>
<name>A0AAW1WZ66_RUBAR</name>
<feature type="binding site" evidence="11">
    <location>
        <position position="243"/>
    </location>
    <ligand>
        <name>ATP</name>
        <dbReference type="ChEBI" id="CHEBI:30616"/>
    </ligand>
</feature>
<proteinExistence type="inferred from homology"/>